<dbReference type="Gene3D" id="3.40.190.10">
    <property type="entry name" value="Periplasmic binding protein-like II"/>
    <property type="match status" value="1"/>
</dbReference>
<evidence type="ECO:0000313" key="2">
    <source>
        <dbReference type="Proteomes" id="UP000315037"/>
    </source>
</evidence>
<dbReference type="SUPFAM" id="SSF53850">
    <property type="entry name" value="Periplasmic binding protein-like II"/>
    <property type="match status" value="1"/>
</dbReference>
<keyword evidence="2" id="KW-1185">Reference proteome</keyword>
<dbReference type="AlphaFoldDB" id="A0A506ULJ0"/>
<proteinExistence type="predicted"/>
<dbReference type="Proteomes" id="UP000315037">
    <property type="component" value="Unassembled WGS sequence"/>
</dbReference>
<dbReference type="InterPro" id="IPR006059">
    <property type="entry name" value="SBP"/>
</dbReference>
<dbReference type="Pfam" id="PF13416">
    <property type="entry name" value="SBP_bac_8"/>
    <property type="match status" value="1"/>
</dbReference>
<organism evidence="1 2">
    <name type="scientific">Oecophyllibacter saccharovorans</name>
    <dbReference type="NCBI Taxonomy" id="2558360"/>
    <lineage>
        <taxon>Bacteria</taxon>
        <taxon>Pseudomonadati</taxon>
        <taxon>Pseudomonadota</taxon>
        <taxon>Alphaproteobacteria</taxon>
        <taxon>Acetobacterales</taxon>
        <taxon>Acetobacteraceae</taxon>
        <taxon>Oecophyllibacter</taxon>
    </lineage>
</organism>
<accession>A0A506ULJ0</accession>
<protein>
    <submittedName>
        <fullName evidence="1">Extracellular solute-binding protein</fullName>
    </submittedName>
</protein>
<name>A0A506ULJ0_9PROT</name>
<reference evidence="1 2" key="1">
    <citation type="submission" date="2019-03" db="EMBL/GenBank/DDBJ databases">
        <title>The complete genome sequence of Neokomagataea sp. Jb2 NBRC113641.</title>
        <authorList>
            <person name="Chua K.-O."/>
            <person name="Chan K.-G."/>
            <person name="See-Too W.-S."/>
        </authorList>
    </citation>
    <scope>NUCLEOTIDE SEQUENCE [LARGE SCALE GENOMIC DNA]</scope>
    <source>
        <strain evidence="1 2">Jb2</strain>
    </source>
</reference>
<dbReference type="EMBL" id="SORZ01000002">
    <property type="protein sequence ID" value="TPW34227.1"/>
    <property type="molecule type" value="Genomic_DNA"/>
</dbReference>
<comment type="caution">
    <text evidence="1">The sequence shown here is derived from an EMBL/GenBank/DDBJ whole genome shotgun (WGS) entry which is preliminary data.</text>
</comment>
<sequence>MDTQVKSRSSCRSPLFSVLQAARQLAPVMGLCTAFLGLGNNGSLINAAWAAPQGPVTLAVPEGLLPPGEGTVTFPESRLRRKWRNSELLTLPPLTGQPQSQPQTVRLESWNTLEPTLESTTTHFPPRWQAVLTNTLQAQLGCVHSWLQPLDSKGNCGLAAGVLPVTLVWDSGRLHHAPDWSALWDVVRLPGQRSLPATARGTLEIALLADGVTPGNVYRLLATPAGVDRAFWRLDQLRPYIVWWQTPLEARRFLERREVLMGLAPTALLPAGQKAFVTNPDHVLYSPQVWTLPATLDTLQTNRVTTLLHERTPGLPPLPTSRPSTSLLLDDTFWATHGQALEERFQTWRAQKVAH</sequence>
<gene>
    <name evidence="1" type="ORF">E3202_06875</name>
</gene>
<evidence type="ECO:0000313" key="1">
    <source>
        <dbReference type="EMBL" id="TPW34227.1"/>
    </source>
</evidence>
<dbReference type="RefSeq" id="WP_165600858.1">
    <property type="nucleotide sequence ID" value="NZ_SORZ01000002.1"/>
</dbReference>